<dbReference type="Proteomes" id="UP000789901">
    <property type="component" value="Unassembled WGS sequence"/>
</dbReference>
<keyword evidence="3" id="KW-1185">Reference proteome</keyword>
<evidence type="ECO:0000313" key="3">
    <source>
        <dbReference type="Proteomes" id="UP000789901"/>
    </source>
</evidence>
<sequence>AYMAKHKYLLHPSPYGRPKKNQPTSSELVVEFTNSKEIDNFGTLHLEQNRRDFTSGEDFRDYVSDLE</sequence>
<dbReference type="EMBL" id="CAJVQB010103529">
    <property type="protein sequence ID" value="CAG8850956.1"/>
    <property type="molecule type" value="Genomic_DNA"/>
</dbReference>
<feature type="region of interest" description="Disordered" evidence="1">
    <location>
        <begin position="1"/>
        <end position="24"/>
    </location>
</feature>
<name>A0ABN7X8V5_GIGMA</name>
<evidence type="ECO:0000313" key="2">
    <source>
        <dbReference type="EMBL" id="CAG8850956.1"/>
    </source>
</evidence>
<proteinExistence type="predicted"/>
<reference evidence="2 3" key="1">
    <citation type="submission" date="2021-06" db="EMBL/GenBank/DDBJ databases">
        <authorList>
            <person name="Kallberg Y."/>
            <person name="Tangrot J."/>
            <person name="Rosling A."/>
        </authorList>
    </citation>
    <scope>NUCLEOTIDE SEQUENCE [LARGE SCALE GENOMIC DNA]</scope>
    <source>
        <strain evidence="2 3">120-4 pot B 10/14</strain>
    </source>
</reference>
<accession>A0ABN7X8V5</accession>
<organism evidence="2 3">
    <name type="scientific">Gigaspora margarita</name>
    <dbReference type="NCBI Taxonomy" id="4874"/>
    <lineage>
        <taxon>Eukaryota</taxon>
        <taxon>Fungi</taxon>
        <taxon>Fungi incertae sedis</taxon>
        <taxon>Mucoromycota</taxon>
        <taxon>Glomeromycotina</taxon>
        <taxon>Glomeromycetes</taxon>
        <taxon>Diversisporales</taxon>
        <taxon>Gigasporaceae</taxon>
        <taxon>Gigaspora</taxon>
    </lineage>
</organism>
<protein>
    <submittedName>
        <fullName evidence="2">22842_t:CDS:1</fullName>
    </submittedName>
</protein>
<evidence type="ECO:0000256" key="1">
    <source>
        <dbReference type="SAM" id="MobiDB-lite"/>
    </source>
</evidence>
<feature type="non-terminal residue" evidence="2">
    <location>
        <position position="1"/>
    </location>
</feature>
<gene>
    <name evidence="2" type="ORF">GMARGA_LOCUS40484</name>
</gene>
<comment type="caution">
    <text evidence="2">The sequence shown here is derived from an EMBL/GenBank/DDBJ whole genome shotgun (WGS) entry which is preliminary data.</text>
</comment>